<evidence type="ECO:0000256" key="3">
    <source>
        <dbReference type="SAM" id="Phobius"/>
    </source>
</evidence>
<feature type="transmembrane region" description="Helical" evidence="3">
    <location>
        <begin position="161"/>
        <end position="178"/>
    </location>
</feature>
<dbReference type="InterPro" id="IPR000160">
    <property type="entry name" value="GGDEF_dom"/>
</dbReference>
<evidence type="ECO:0000256" key="2">
    <source>
        <dbReference type="ARBA" id="ARBA00034247"/>
    </source>
</evidence>
<dbReference type="SMART" id="SM00267">
    <property type="entry name" value="GGDEF"/>
    <property type="match status" value="1"/>
</dbReference>
<dbReference type="RefSeq" id="WP_186661421.1">
    <property type="nucleotide sequence ID" value="NZ_CP077095.1"/>
</dbReference>
<dbReference type="GO" id="GO:1902201">
    <property type="term" value="P:negative regulation of bacterial-type flagellum-dependent cell motility"/>
    <property type="evidence" value="ECO:0007669"/>
    <property type="project" value="TreeGrafter"/>
</dbReference>
<keyword evidence="3" id="KW-1133">Transmembrane helix</keyword>
<comment type="catalytic activity">
    <reaction evidence="2">
        <text>2 GTP = 3',3'-c-di-GMP + 2 diphosphate</text>
        <dbReference type="Rhea" id="RHEA:24898"/>
        <dbReference type="ChEBI" id="CHEBI:33019"/>
        <dbReference type="ChEBI" id="CHEBI:37565"/>
        <dbReference type="ChEBI" id="CHEBI:58805"/>
        <dbReference type="EC" id="2.7.7.65"/>
    </reaction>
</comment>
<reference evidence="5 6" key="2">
    <citation type="journal article" date="2021" name="Microorganisms">
        <title>The Ever-Expanding Pseudomonas Genus: Description of 43 New Species and Partition of the Pseudomonas putida Group.</title>
        <authorList>
            <person name="Girard L."/>
            <person name="Lood C."/>
            <person name="Hofte M."/>
            <person name="Vandamme P."/>
            <person name="Rokni-Zadeh H."/>
            <person name="van Noort V."/>
            <person name="Lavigne R."/>
            <person name="De Mot R."/>
        </authorList>
    </citation>
    <scope>NUCLEOTIDE SEQUENCE [LARGE SCALE GENOMIC DNA]</scope>
    <source>
        <strain evidence="5 6">RW9S1A</strain>
    </source>
</reference>
<keyword evidence="3" id="KW-0472">Membrane</keyword>
<dbReference type="InterPro" id="IPR029787">
    <property type="entry name" value="Nucleotide_cyclase"/>
</dbReference>
<feature type="transmembrane region" description="Helical" evidence="3">
    <location>
        <begin position="109"/>
        <end position="130"/>
    </location>
</feature>
<keyword evidence="6" id="KW-1185">Reference proteome</keyword>
<evidence type="ECO:0000313" key="5">
    <source>
        <dbReference type="EMBL" id="QXI40846.1"/>
    </source>
</evidence>
<dbReference type="InterPro" id="IPR043128">
    <property type="entry name" value="Rev_trsase/Diguanyl_cyclase"/>
</dbReference>
<dbReference type="EC" id="2.7.7.65" evidence="1"/>
<dbReference type="PROSITE" id="PS50887">
    <property type="entry name" value="GGDEF"/>
    <property type="match status" value="1"/>
</dbReference>
<organism evidence="5 6">
    <name type="scientific">Pseudomonas xantholysinigenes</name>
    <dbReference type="NCBI Taxonomy" id="2745490"/>
    <lineage>
        <taxon>Bacteria</taxon>
        <taxon>Pseudomonadati</taxon>
        <taxon>Pseudomonadota</taxon>
        <taxon>Gammaproteobacteria</taxon>
        <taxon>Pseudomonadales</taxon>
        <taxon>Pseudomonadaceae</taxon>
        <taxon>Pseudomonas</taxon>
    </lineage>
</organism>
<dbReference type="GO" id="GO:0043709">
    <property type="term" value="P:cell adhesion involved in single-species biofilm formation"/>
    <property type="evidence" value="ECO:0007669"/>
    <property type="project" value="TreeGrafter"/>
</dbReference>
<dbReference type="InterPro" id="IPR050469">
    <property type="entry name" value="Diguanylate_Cyclase"/>
</dbReference>
<evidence type="ECO:0000313" key="6">
    <source>
        <dbReference type="Proteomes" id="UP000633418"/>
    </source>
</evidence>
<dbReference type="CDD" id="cd01949">
    <property type="entry name" value="GGDEF"/>
    <property type="match status" value="1"/>
</dbReference>
<dbReference type="PANTHER" id="PTHR45138">
    <property type="entry name" value="REGULATORY COMPONENTS OF SENSORY TRANSDUCTION SYSTEM"/>
    <property type="match status" value="1"/>
</dbReference>
<name>A0A9E6Q0R8_9PSED</name>
<evidence type="ECO:0000256" key="1">
    <source>
        <dbReference type="ARBA" id="ARBA00012528"/>
    </source>
</evidence>
<dbReference type="GO" id="GO:0005886">
    <property type="term" value="C:plasma membrane"/>
    <property type="evidence" value="ECO:0007669"/>
    <property type="project" value="TreeGrafter"/>
</dbReference>
<evidence type="ECO:0000259" key="4">
    <source>
        <dbReference type="PROSITE" id="PS50887"/>
    </source>
</evidence>
<dbReference type="PANTHER" id="PTHR45138:SF9">
    <property type="entry name" value="DIGUANYLATE CYCLASE DGCM-RELATED"/>
    <property type="match status" value="1"/>
</dbReference>
<dbReference type="EMBL" id="CP077095">
    <property type="protein sequence ID" value="QXI40846.1"/>
    <property type="molecule type" value="Genomic_DNA"/>
</dbReference>
<dbReference type="KEGG" id="pxn:HU772_012515"/>
<gene>
    <name evidence="5" type="ORF">HU772_012515</name>
</gene>
<feature type="transmembrane region" description="Helical" evidence="3">
    <location>
        <begin position="38"/>
        <end position="63"/>
    </location>
</feature>
<accession>A0A9E6Q0R8</accession>
<protein>
    <recommendedName>
        <fullName evidence="1">diguanylate cyclase</fullName>
        <ecNumber evidence="1">2.7.7.65</ecNumber>
    </recommendedName>
</protein>
<feature type="transmembrane region" description="Helical" evidence="3">
    <location>
        <begin position="69"/>
        <end position="88"/>
    </location>
</feature>
<feature type="transmembrane region" description="Helical" evidence="3">
    <location>
        <begin position="184"/>
        <end position="201"/>
    </location>
</feature>
<dbReference type="AlphaFoldDB" id="A0A9E6Q0R8"/>
<feature type="domain" description="GGDEF" evidence="4">
    <location>
        <begin position="266"/>
        <end position="398"/>
    </location>
</feature>
<keyword evidence="3" id="KW-0812">Transmembrane</keyword>
<reference evidence="5 6" key="1">
    <citation type="journal article" date="2020" name="Microorganisms">
        <title>Reliable Identification of Environmental Pseudomonas Isolates Using the rpoD Gene.</title>
        <authorList>
            <consortium name="The Broad Institute Genome Sequencing Platform"/>
            <person name="Girard L."/>
            <person name="Lood C."/>
            <person name="Rokni-Zadeh H."/>
            <person name="van Noort V."/>
            <person name="Lavigne R."/>
            <person name="De Mot R."/>
        </authorList>
    </citation>
    <scope>NUCLEOTIDE SEQUENCE [LARGE SCALE GENOMIC DNA]</scope>
    <source>
        <strain evidence="5 6">RW9S1A</strain>
    </source>
</reference>
<dbReference type="Gene3D" id="3.30.70.270">
    <property type="match status" value="1"/>
</dbReference>
<sequence length="411" mass="44660">MNLLARVIASIGVFGRSFLQLLHADEHQDESLLRNRVAMLYGSVIPAGVMGCVAATLLCIAYWTVVSPVFLLGFVGALFVLLLVRLVLTRRYRAQTIAKGRLVRWGWAATGLVGLAGIVWGIAGFTLVGAGSAESALLYCCFALGAILAVSGYIAWWPAHLAFHIPIFLFTALGYLSTGNPTHRLLAIACLALCLACVVIGHRLSVIFGRIVDLSTHNERLAAELGVQARALQEANTQLQAMSDTDFLTGLWNRRRMMAMLSEQVDVHGVIIFDIDHFKAFNDDFGHAAGDVCLQAVAQAASKVVVEHAGALGRHGGEEFLAILPCTNAQNLWRAAECVRLAIERLHMDVELVRPVTVSVGLTLATADIAIALRLEAADKQLYRAKAAGRNRTAMDFEKEEHWKRLGANQQ</sequence>
<dbReference type="Proteomes" id="UP000633418">
    <property type="component" value="Chromosome"/>
</dbReference>
<dbReference type="SUPFAM" id="SSF55073">
    <property type="entry name" value="Nucleotide cyclase"/>
    <property type="match status" value="1"/>
</dbReference>
<dbReference type="GO" id="GO:0052621">
    <property type="term" value="F:diguanylate cyclase activity"/>
    <property type="evidence" value="ECO:0007669"/>
    <property type="project" value="UniProtKB-EC"/>
</dbReference>
<feature type="transmembrane region" description="Helical" evidence="3">
    <location>
        <begin position="136"/>
        <end position="156"/>
    </location>
</feature>
<dbReference type="NCBIfam" id="TIGR00254">
    <property type="entry name" value="GGDEF"/>
    <property type="match status" value="1"/>
</dbReference>
<dbReference type="Pfam" id="PF00990">
    <property type="entry name" value="GGDEF"/>
    <property type="match status" value="1"/>
</dbReference>
<proteinExistence type="predicted"/>